<dbReference type="GO" id="GO:0003964">
    <property type="term" value="F:RNA-directed DNA polymerase activity"/>
    <property type="evidence" value="ECO:0007669"/>
    <property type="project" value="UniProtKB-KW"/>
</dbReference>
<protein>
    <submittedName>
        <fullName evidence="2">Putative RNA-directed DNA polymerase from transposon X-element</fullName>
    </submittedName>
</protein>
<dbReference type="InterPro" id="IPR000477">
    <property type="entry name" value="RT_dom"/>
</dbReference>
<dbReference type="Proteomes" id="UP000320707">
    <property type="component" value="Unassembled WGS sequence"/>
</dbReference>
<evidence type="ECO:0000259" key="1">
    <source>
        <dbReference type="PROSITE" id="PS50878"/>
    </source>
</evidence>
<feature type="domain" description="Reverse transcriptase" evidence="1">
    <location>
        <begin position="1"/>
        <end position="118"/>
    </location>
</feature>
<reference evidence="2 3" key="1">
    <citation type="journal article" date="2019" name="Microbiol. Resour. Announc.">
        <title>High-quality draft genome sequence of Fusarium oxysporum f. sp. cubense strain 160527, a causal agent of Panama disease.</title>
        <authorList>
            <person name="Asai S."/>
            <person name="Ayukawa Y."/>
            <person name="Gan P."/>
            <person name="Masuda S."/>
            <person name="Komatsu K."/>
            <person name="Shirasu K."/>
            <person name="Arie T."/>
        </authorList>
    </citation>
    <scope>NUCLEOTIDE SEQUENCE [LARGE SCALE GENOMIC DNA]</scope>
    <source>
        <strain evidence="2 3">160527</strain>
    </source>
</reference>
<proteinExistence type="predicted"/>
<accession>A0A559LLA6</accession>
<keyword evidence="2" id="KW-0548">Nucleotidyltransferase</keyword>
<gene>
    <name evidence="2" type="ORF">Focb16_v004512</name>
</gene>
<dbReference type="Pfam" id="PF00078">
    <property type="entry name" value="RVT_1"/>
    <property type="match status" value="1"/>
</dbReference>
<evidence type="ECO:0000313" key="2">
    <source>
        <dbReference type="EMBL" id="TVY75056.1"/>
    </source>
</evidence>
<sequence>MVRNSGKLANLPTSWRPSVLLSYLGKVLEGIVASRMQETLKANPELLPARQFGWRTTSEVFEYMLDKVYSACVMGKFVTIMGLDINGAYDNIWRQALLQTLAGKVPALDRRDDPVFPF</sequence>
<keyword evidence="2" id="KW-0695">RNA-directed DNA polymerase</keyword>
<keyword evidence="2" id="KW-0808">Transferase</keyword>
<dbReference type="PROSITE" id="PS50878">
    <property type="entry name" value="RT_POL"/>
    <property type="match status" value="1"/>
</dbReference>
<dbReference type="EMBL" id="SRMI01000003">
    <property type="protein sequence ID" value="TVY75056.1"/>
    <property type="molecule type" value="Genomic_DNA"/>
</dbReference>
<evidence type="ECO:0000313" key="3">
    <source>
        <dbReference type="Proteomes" id="UP000320707"/>
    </source>
</evidence>
<organism evidence="2 3">
    <name type="scientific">Fusarium oxysporum f. sp. cubense</name>
    <dbReference type="NCBI Taxonomy" id="61366"/>
    <lineage>
        <taxon>Eukaryota</taxon>
        <taxon>Fungi</taxon>
        <taxon>Dikarya</taxon>
        <taxon>Ascomycota</taxon>
        <taxon>Pezizomycotina</taxon>
        <taxon>Sordariomycetes</taxon>
        <taxon>Hypocreomycetidae</taxon>
        <taxon>Hypocreales</taxon>
        <taxon>Nectriaceae</taxon>
        <taxon>Fusarium</taxon>
        <taxon>Fusarium oxysporum species complex</taxon>
    </lineage>
</organism>
<comment type="caution">
    <text evidence="2">The sequence shown here is derived from an EMBL/GenBank/DDBJ whole genome shotgun (WGS) entry which is preliminary data.</text>
</comment>
<name>A0A559LLA6_FUSOC</name>
<dbReference type="AlphaFoldDB" id="A0A559LLA6"/>